<dbReference type="PANTHER" id="PTHR21304">
    <property type="entry name" value="MICOS COMPLEX SUBUNIT MIC10"/>
    <property type="match status" value="1"/>
</dbReference>
<keyword evidence="10" id="KW-1185">Reference proteome</keyword>
<dbReference type="EMBL" id="BNJQ01000032">
    <property type="protein sequence ID" value="GHP10987.1"/>
    <property type="molecule type" value="Genomic_DNA"/>
</dbReference>
<evidence type="ECO:0008006" key="11">
    <source>
        <dbReference type="Google" id="ProtNLM"/>
    </source>
</evidence>
<gene>
    <name evidence="9" type="ORF">PPROV_000971700</name>
</gene>
<organism evidence="9 10">
    <name type="scientific">Pycnococcus provasolii</name>
    <dbReference type="NCBI Taxonomy" id="41880"/>
    <lineage>
        <taxon>Eukaryota</taxon>
        <taxon>Viridiplantae</taxon>
        <taxon>Chlorophyta</taxon>
        <taxon>Pseudoscourfieldiophyceae</taxon>
        <taxon>Pseudoscourfieldiales</taxon>
        <taxon>Pycnococcaceae</taxon>
        <taxon>Pycnococcus</taxon>
    </lineage>
</organism>
<proteinExistence type="inferred from homology"/>
<evidence type="ECO:0000256" key="7">
    <source>
        <dbReference type="ARBA" id="ARBA00023128"/>
    </source>
</evidence>
<evidence type="ECO:0000256" key="1">
    <source>
        <dbReference type="ARBA" id="ARBA00002689"/>
    </source>
</evidence>
<dbReference type="AlphaFoldDB" id="A0A830I1F6"/>
<dbReference type="Pfam" id="PF04418">
    <property type="entry name" value="DUF543"/>
    <property type="match status" value="1"/>
</dbReference>
<evidence type="ECO:0000256" key="3">
    <source>
        <dbReference type="ARBA" id="ARBA00006792"/>
    </source>
</evidence>
<keyword evidence="4" id="KW-0812">Transmembrane</keyword>
<keyword evidence="6" id="KW-1133">Transmembrane helix</keyword>
<comment type="subcellular location">
    <subcellularLocation>
        <location evidence="2">Mitochondrion inner membrane</location>
        <topology evidence="2">Single-pass membrane protein</topology>
    </subcellularLocation>
</comment>
<sequence>MPPSTSMARPPELATDAQWDRAIELTLRRLVYGAGAGLALGLIFTRSSAGRGRAMSFGLGMGVGSAYTDASREFGGVVPPLPSVLQPTPK</sequence>
<keyword evidence="8" id="KW-0472">Membrane</keyword>
<dbReference type="PANTHER" id="PTHR21304:SF0">
    <property type="entry name" value="MICOS COMPLEX SUBUNIT MIC10"/>
    <property type="match status" value="1"/>
</dbReference>
<evidence type="ECO:0000256" key="5">
    <source>
        <dbReference type="ARBA" id="ARBA00022792"/>
    </source>
</evidence>
<evidence type="ECO:0000313" key="10">
    <source>
        <dbReference type="Proteomes" id="UP000660262"/>
    </source>
</evidence>
<evidence type="ECO:0000256" key="4">
    <source>
        <dbReference type="ARBA" id="ARBA00022692"/>
    </source>
</evidence>
<evidence type="ECO:0000256" key="8">
    <source>
        <dbReference type="ARBA" id="ARBA00023136"/>
    </source>
</evidence>
<comment type="caution">
    <text evidence="9">The sequence shown here is derived from an EMBL/GenBank/DDBJ whole genome shotgun (WGS) entry which is preliminary data.</text>
</comment>
<dbReference type="InterPro" id="IPR007512">
    <property type="entry name" value="Mic10"/>
</dbReference>
<dbReference type="Proteomes" id="UP000660262">
    <property type="component" value="Unassembled WGS sequence"/>
</dbReference>
<keyword evidence="5" id="KW-0999">Mitochondrion inner membrane</keyword>
<dbReference type="GO" id="GO:0061617">
    <property type="term" value="C:MICOS complex"/>
    <property type="evidence" value="ECO:0007669"/>
    <property type="project" value="InterPro"/>
</dbReference>
<evidence type="ECO:0000313" key="9">
    <source>
        <dbReference type="EMBL" id="GHP10987.1"/>
    </source>
</evidence>
<evidence type="ECO:0000256" key="2">
    <source>
        <dbReference type="ARBA" id="ARBA00004434"/>
    </source>
</evidence>
<protein>
    <recommendedName>
        <fullName evidence="11">MICOS complex subunit MIC10</fullName>
    </recommendedName>
</protein>
<keyword evidence="7" id="KW-0496">Mitochondrion</keyword>
<evidence type="ECO:0000256" key="6">
    <source>
        <dbReference type="ARBA" id="ARBA00022989"/>
    </source>
</evidence>
<name>A0A830I1F6_9CHLO</name>
<reference evidence="9" key="1">
    <citation type="submission" date="2020-10" db="EMBL/GenBank/DDBJ databases">
        <title>Unveiling of a novel bifunctional photoreceptor, Dualchrome1, isolated from a cosmopolitan green alga.</title>
        <authorList>
            <person name="Suzuki S."/>
            <person name="Kawachi M."/>
        </authorList>
    </citation>
    <scope>NUCLEOTIDE SEQUENCE</scope>
    <source>
        <strain evidence="9">NIES 2893</strain>
    </source>
</reference>
<comment type="function">
    <text evidence="1">Component of the MICOS complex, a large protein complex of the mitochondrial inner membrane that plays crucial roles in the maintenance of crista junctions, inner membrane architecture, and formation of contact sites to the outer membrane.</text>
</comment>
<accession>A0A830I1F6</accession>
<comment type="similarity">
    <text evidence="3">Belongs to the MICOS complex subunit Mic10 family.</text>
</comment>
<dbReference type="OrthoDB" id="1916310at2759"/>